<feature type="domain" description="C2H2-type" evidence="13">
    <location>
        <begin position="306"/>
        <end position="333"/>
    </location>
</feature>
<keyword evidence="6" id="KW-0862">Zinc</keyword>
<evidence type="ECO:0000256" key="10">
    <source>
        <dbReference type="ARBA" id="ARBA00023242"/>
    </source>
</evidence>
<keyword evidence="3" id="KW-0479">Metal-binding</keyword>
<keyword evidence="9" id="KW-0804">Transcription</keyword>
<evidence type="ECO:0000256" key="11">
    <source>
        <dbReference type="PROSITE-ProRule" id="PRU00042"/>
    </source>
</evidence>
<keyword evidence="7" id="KW-0805">Transcription regulation</keyword>
<evidence type="ECO:0000256" key="9">
    <source>
        <dbReference type="ARBA" id="ARBA00023163"/>
    </source>
</evidence>
<feature type="compositionally biased region" description="Basic and acidic residues" evidence="12">
    <location>
        <begin position="161"/>
        <end position="172"/>
    </location>
</feature>
<evidence type="ECO:0000256" key="5">
    <source>
        <dbReference type="ARBA" id="ARBA00022771"/>
    </source>
</evidence>
<feature type="domain" description="C2H2-type" evidence="13">
    <location>
        <begin position="390"/>
        <end position="417"/>
    </location>
</feature>
<dbReference type="AlphaFoldDB" id="A0A8C4NJC0"/>
<dbReference type="PANTHER" id="PTHR24388">
    <property type="entry name" value="ZINC FINGER PROTEIN"/>
    <property type="match status" value="1"/>
</dbReference>
<name>A0A8C4NJC0_EPTBU</name>
<organism evidence="14 15">
    <name type="scientific">Eptatretus burgeri</name>
    <name type="common">Inshore hagfish</name>
    <dbReference type="NCBI Taxonomy" id="7764"/>
    <lineage>
        <taxon>Eukaryota</taxon>
        <taxon>Metazoa</taxon>
        <taxon>Chordata</taxon>
        <taxon>Craniata</taxon>
        <taxon>Vertebrata</taxon>
        <taxon>Cyclostomata</taxon>
        <taxon>Myxini</taxon>
        <taxon>Myxiniformes</taxon>
        <taxon>Myxinidae</taxon>
        <taxon>Eptatretinae</taxon>
        <taxon>Eptatretus</taxon>
    </lineage>
</organism>
<dbReference type="GeneTree" id="ENSGT01150000286934"/>
<dbReference type="GO" id="GO:0005634">
    <property type="term" value="C:nucleus"/>
    <property type="evidence" value="ECO:0007669"/>
    <property type="project" value="UniProtKB-SubCell"/>
</dbReference>
<dbReference type="Pfam" id="PF00096">
    <property type="entry name" value="zf-C2H2"/>
    <property type="match status" value="7"/>
</dbReference>
<dbReference type="InterPro" id="IPR050527">
    <property type="entry name" value="Snail/Krueppel_Znf"/>
</dbReference>
<dbReference type="FunFam" id="3.30.160.60:FF:002604">
    <property type="entry name" value="Zinc finger protein 715"/>
    <property type="match status" value="1"/>
</dbReference>
<dbReference type="FunFam" id="3.30.160.60:FF:000446">
    <property type="entry name" value="Zinc finger protein"/>
    <property type="match status" value="1"/>
</dbReference>
<evidence type="ECO:0000259" key="13">
    <source>
        <dbReference type="PROSITE" id="PS50157"/>
    </source>
</evidence>
<evidence type="ECO:0000256" key="4">
    <source>
        <dbReference type="ARBA" id="ARBA00022737"/>
    </source>
</evidence>
<keyword evidence="4" id="KW-0677">Repeat</keyword>
<dbReference type="GO" id="GO:0000981">
    <property type="term" value="F:DNA-binding transcription factor activity, RNA polymerase II-specific"/>
    <property type="evidence" value="ECO:0007669"/>
    <property type="project" value="TreeGrafter"/>
</dbReference>
<dbReference type="FunFam" id="3.30.160.60:FF:000553">
    <property type="entry name" value="Zinc finger and BTB domain-containing protein 16"/>
    <property type="match status" value="1"/>
</dbReference>
<evidence type="ECO:0000256" key="8">
    <source>
        <dbReference type="ARBA" id="ARBA00023125"/>
    </source>
</evidence>
<dbReference type="InterPro" id="IPR013087">
    <property type="entry name" value="Znf_C2H2_type"/>
</dbReference>
<dbReference type="FunFam" id="3.30.160.60:FF:000188">
    <property type="entry name" value="Zinc finger protein 787"/>
    <property type="match status" value="1"/>
</dbReference>
<comment type="subcellular location">
    <subcellularLocation>
        <location evidence="1">Nucleus</location>
    </subcellularLocation>
</comment>
<dbReference type="GO" id="GO:0008270">
    <property type="term" value="F:zinc ion binding"/>
    <property type="evidence" value="ECO:0007669"/>
    <property type="project" value="UniProtKB-KW"/>
</dbReference>
<feature type="domain" description="C2H2-type" evidence="13">
    <location>
        <begin position="418"/>
        <end position="445"/>
    </location>
</feature>
<sequence>MGNFLEWLQTQGLRAETAQAVINVLGIETQKVLRACTDSDSLRAELLSLTKEKFQFAMYADFCKFVKSFLKPQVVQLAGSSLLGSLFINLENVIRELSSFCEKFVGFQNVQLENVPGFQGIGFSGVCNLHYQDDGLTPKHGDVFPANVESTRHNGSSVSETSRHASEKEDSDIHLTNGRTVCPATEQSRSPIGQIMSRCSVTVKKISILNKQSQEQDSRSSKYKCTSGENSTKINIKLNKPKKVIKRKMRYKCNICSVHFTLPRDIKIHMRTHRERPHKCSVCDKGFSQKHGLKEHTRIHTGEQPYKCSICDKCFSQKGILNKHSRIHTGERPYKCSTCDKSFSQTGNLNKHMRIHTGERPYNCPICDKAFSQKGILKIHMRIHTGERPYKCSVCDKGFSLKHGLTGHMRIHTGERPYNCSLCDKVFSRKGILNMHMRIHTGERRYKCSTCDKGFSRKCILNTHMRIHTGERPYKCSTCDKAFSQKGILNKHMRIHTGETKRRYERKCKHLGTNNPKTLP</sequence>
<dbReference type="FunFam" id="3.30.160.60:FF:001954">
    <property type="entry name" value="Zinc finger protein 787"/>
    <property type="match status" value="1"/>
</dbReference>
<evidence type="ECO:0000256" key="6">
    <source>
        <dbReference type="ARBA" id="ARBA00022833"/>
    </source>
</evidence>
<reference evidence="14" key="1">
    <citation type="submission" date="2025-08" db="UniProtKB">
        <authorList>
            <consortium name="Ensembl"/>
        </authorList>
    </citation>
    <scope>IDENTIFICATION</scope>
</reference>
<keyword evidence="5 11" id="KW-0863">Zinc-finger</keyword>
<dbReference type="FunFam" id="3.30.160.60:FF:001156">
    <property type="entry name" value="Zinc finger protein 407"/>
    <property type="match status" value="1"/>
</dbReference>
<protein>
    <recommendedName>
        <fullName evidence="13">C2H2-type domain-containing protein</fullName>
    </recommendedName>
</protein>
<evidence type="ECO:0000256" key="2">
    <source>
        <dbReference type="ARBA" id="ARBA00006991"/>
    </source>
</evidence>
<feature type="domain" description="C2H2-type" evidence="13">
    <location>
        <begin position="278"/>
        <end position="305"/>
    </location>
</feature>
<dbReference type="PROSITE" id="PS00028">
    <property type="entry name" value="ZINC_FINGER_C2H2_1"/>
    <property type="match status" value="9"/>
</dbReference>
<dbReference type="SUPFAM" id="SSF57667">
    <property type="entry name" value="beta-beta-alpha zinc fingers"/>
    <property type="match status" value="5"/>
</dbReference>
<feature type="domain" description="C2H2-type" evidence="13">
    <location>
        <begin position="251"/>
        <end position="278"/>
    </location>
</feature>
<dbReference type="Proteomes" id="UP000694388">
    <property type="component" value="Unplaced"/>
</dbReference>
<reference evidence="14" key="2">
    <citation type="submission" date="2025-09" db="UniProtKB">
        <authorList>
            <consortium name="Ensembl"/>
        </authorList>
    </citation>
    <scope>IDENTIFICATION</scope>
</reference>
<keyword evidence="8" id="KW-0238">DNA-binding</keyword>
<evidence type="ECO:0000256" key="12">
    <source>
        <dbReference type="SAM" id="MobiDB-lite"/>
    </source>
</evidence>
<feature type="domain" description="C2H2-type" evidence="13">
    <location>
        <begin position="474"/>
        <end position="501"/>
    </location>
</feature>
<evidence type="ECO:0000256" key="3">
    <source>
        <dbReference type="ARBA" id="ARBA00022723"/>
    </source>
</evidence>
<proteinExistence type="inferred from homology"/>
<dbReference type="Ensembl" id="ENSEBUT00000008147.1">
    <property type="protein sequence ID" value="ENSEBUP00000007659.1"/>
    <property type="gene ID" value="ENSEBUG00000004992.1"/>
</dbReference>
<feature type="domain" description="C2H2-type" evidence="13">
    <location>
        <begin position="362"/>
        <end position="389"/>
    </location>
</feature>
<dbReference type="GO" id="GO:0000978">
    <property type="term" value="F:RNA polymerase II cis-regulatory region sequence-specific DNA binding"/>
    <property type="evidence" value="ECO:0007669"/>
    <property type="project" value="TreeGrafter"/>
</dbReference>
<dbReference type="Gene3D" id="3.30.160.60">
    <property type="entry name" value="Classic Zinc Finger"/>
    <property type="match status" value="9"/>
</dbReference>
<keyword evidence="15" id="KW-1185">Reference proteome</keyword>
<accession>A0A8C4NJC0</accession>
<evidence type="ECO:0000256" key="1">
    <source>
        <dbReference type="ARBA" id="ARBA00004123"/>
    </source>
</evidence>
<evidence type="ECO:0000313" key="15">
    <source>
        <dbReference type="Proteomes" id="UP000694388"/>
    </source>
</evidence>
<dbReference type="PANTHER" id="PTHR24388:SF53">
    <property type="entry name" value="CHORION TRANSCRIPTION FACTOR CF2-RELATED"/>
    <property type="match status" value="1"/>
</dbReference>
<dbReference type="SMART" id="SM00355">
    <property type="entry name" value="ZnF_C2H2"/>
    <property type="match status" value="9"/>
</dbReference>
<dbReference type="InterPro" id="IPR036236">
    <property type="entry name" value="Znf_C2H2_sf"/>
</dbReference>
<feature type="domain" description="C2H2-type" evidence="13">
    <location>
        <begin position="334"/>
        <end position="361"/>
    </location>
</feature>
<keyword evidence="10" id="KW-0539">Nucleus</keyword>
<dbReference type="FunFam" id="3.30.160.60:FF:000912">
    <property type="entry name" value="Zinc finger protein 660"/>
    <property type="match status" value="1"/>
</dbReference>
<evidence type="ECO:0000313" key="14">
    <source>
        <dbReference type="Ensembl" id="ENSEBUP00000007659.1"/>
    </source>
</evidence>
<evidence type="ECO:0000256" key="7">
    <source>
        <dbReference type="ARBA" id="ARBA00023015"/>
    </source>
</evidence>
<feature type="region of interest" description="Disordered" evidence="12">
    <location>
        <begin position="148"/>
        <end position="172"/>
    </location>
</feature>
<dbReference type="FunFam" id="3.30.160.60:FF:000557">
    <property type="entry name" value="zinc finger and SCAN domain-containing protein 29"/>
    <property type="match status" value="1"/>
</dbReference>
<comment type="similarity">
    <text evidence="2">Belongs to the krueppel C2H2-type zinc-finger protein family.</text>
</comment>
<dbReference type="Pfam" id="PF13465">
    <property type="entry name" value="zf-H2C2_2"/>
    <property type="match status" value="1"/>
</dbReference>
<dbReference type="PROSITE" id="PS50157">
    <property type="entry name" value="ZINC_FINGER_C2H2_2"/>
    <property type="match status" value="9"/>
</dbReference>
<feature type="domain" description="C2H2-type" evidence="13">
    <location>
        <begin position="446"/>
        <end position="473"/>
    </location>
</feature>